<comment type="caution">
    <text evidence="21">The sequence shown here is derived from an EMBL/GenBank/DDBJ whole genome shotgun (WGS) entry which is preliminary data.</text>
</comment>
<evidence type="ECO:0000256" key="10">
    <source>
        <dbReference type="ARBA" id="ARBA00022857"/>
    </source>
</evidence>
<dbReference type="PROSITE" id="PS51671">
    <property type="entry name" value="ACT"/>
    <property type="match status" value="1"/>
</dbReference>
<dbReference type="UniPathway" id="UPA00050">
    <property type="reaction ID" value="UER00063"/>
</dbReference>
<dbReference type="FunFam" id="3.40.50.720:FF:000062">
    <property type="entry name" value="Homoserine dehydrogenase"/>
    <property type="match status" value="1"/>
</dbReference>
<feature type="binding site" evidence="17">
    <location>
        <position position="105"/>
    </location>
    <ligand>
        <name>NADPH</name>
        <dbReference type="ChEBI" id="CHEBI:57783"/>
    </ligand>
</feature>
<keyword evidence="11 18" id="KW-0560">Oxidoreductase</keyword>
<evidence type="ECO:0000256" key="9">
    <source>
        <dbReference type="ARBA" id="ARBA00022723"/>
    </source>
</evidence>
<dbReference type="PIRSF" id="PIRSF000098">
    <property type="entry name" value="Homoser_dehydrog"/>
    <property type="match status" value="1"/>
</dbReference>
<organism evidence="21 22">
    <name type="scientific">Clostridium tagluense</name>
    <dbReference type="NCBI Taxonomy" id="360422"/>
    <lineage>
        <taxon>Bacteria</taxon>
        <taxon>Bacillati</taxon>
        <taxon>Bacillota</taxon>
        <taxon>Clostridia</taxon>
        <taxon>Eubacteriales</taxon>
        <taxon>Clostridiaceae</taxon>
        <taxon>Clostridium</taxon>
    </lineage>
</organism>
<gene>
    <name evidence="21" type="ORF">Ctaglu_15730</name>
</gene>
<dbReference type="OrthoDB" id="9808167at2"/>
<dbReference type="PROSITE" id="PS01042">
    <property type="entry name" value="HOMOSER_DHGENASE"/>
    <property type="match status" value="1"/>
</dbReference>
<comment type="pathway">
    <text evidence="2 18">Amino-acid biosynthesis; L-threonine biosynthesis; L-threonine from L-aspartate: step 3/5.</text>
</comment>
<feature type="active site" description="Proton donor" evidence="16">
    <location>
        <position position="205"/>
    </location>
</feature>
<dbReference type="EMBL" id="BHYK01000007">
    <property type="protein sequence ID" value="GCD09950.1"/>
    <property type="molecule type" value="Genomic_DNA"/>
</dbReference>
<evidence type="ECO:0000256" key="15">
    <source>
        <dbReference type="ARBA" id="ARBA00048841"/>
    </source>
</evidence>
<dbReference type="AlphaFoldDB" id="A0A401UK60"/>
<comment type="pathway">
    <text evidence="3 18">Amino-acid biosynthesis; L-methionine biosynthesis via de novo pathway; L-homoserine from L-aspartate: step 3/3.</text>
</comment>
<dbReference type="GO" id="GO:0009086">
    <property type="term" value="P:methionine biosynthetic process"/>
    <property type="evidence" value="ECO:0007669"/>
    <property type="project" value="UniProtKB-KW"/>
</dbReference>
<evidence type="ECO:0000256" key="11">
    <source>
        <dbReference type="ARBA" id="ARBA00023002"/>
    </source>
</evidence>
<evidence type="ECO:0000256" key="5">
    <source>
        <dbReference type="ARBA" id="ARBA00013213"/>
    </source>
</evidence>
<dbReference type="UniPathway" id="UPA00051">
    <property type="reaction ID" value="UER00465"/>
</dbReference>
<dbReference type="GO" id="GO:0050661">
    <property type="term" value="F:NADP binding"/>
    <property type="evidence" value="ECO:0007669"/>
    <property type="project" value="InterPro"/>
</dbReference>
<dbReference type="SUPFAM" id="SSF51735">
    <property type="entry name" value="NAD(P)-binding Rossmann-fold domains"/>
    <property type="match status" value="1"/>
</dbReference>
<dbReference type="SUPFAM" id="SSF55347">
    <property type="entry name" value="Glyceraldehyde-3-phosphate dehydrogenase-like, C-terminal domain"/>
    <property type="match status" value="1"/>
</dbReference>
<evidence type="ECO:0000256" key="13">
    <source>
        <dbReference type="ARBA" id="ARBA00023053"/>
    </source>
</evidence>
<dbReference type="CDD" id="cd04881">
    <property type="entry name" value="ACT_HSDH-Hom"/>
    <property type="match status" value="1"/>
</dbReference>
<dbReference type="NCBIfam" id="NF004976">
    <property type="entry name" value="PRK06349.1"/>
    <property type="match status" value="1"/>
</dbReference>
<keyword evidence="9" id="KW-0479">Metal-binding</keyword>
<dbReference type="PANTHER" id="PTHR43331:SF1">
    <property type="entry name" value="HOMOSERINE DEHYDROGENASE"/>
    <property type="match status" value="1"/>
</dbReference>
<dbReference type="InterPro" id="IPR005106">
    <property type="entry name" value="Asp/hSer_DH_NAD-bd"/>
</dbReference>
<evidence type="ECO:0000256" key="18">
    <source>
        <dbReference type="RuleBase" id="RU000579"/>
    </source>
</evidence>
<keyword evidence="10 17" id="KW-0521">NADP</keyword>
<comment type="cofactor">
    <cofactor evidence="1">
        <name>a metal cation</name>
        <dbReference type="ChEBI" id="CHEBI:25213"/>
    </cofactor>
</comment>
<dbReference type="InterPro" id="IPR045865">
    <property type="entry name" value="ACT-like_dom_sf"/>
</dbReference>
<dbReference type="Gene3D" id="3.30.360.10">
    <property type="entry name" value="Dihydrodipicolinate Reductase, domain 2"/>
    <property type="match status" value="1"/>
</dbReference>
<dbReference type="SUPFAM" id="SSF55021">
    <property type="entry name" value="ACT-like"/>
    <property type="match status" value="1"/>
</dbReference>
<dbReference type="RefSeq" id="WP_124999854.1">
    <property type="nucleotide sequence ID" value="NZ_BHYK01000007.1"/>
</dbReference>
<proteinExistence type="inferred from homology"/>
<dbReference type="InterPro" id="IPR016204">
    <property type="entry name" value="HDH"/>
</dbReference>
<dbReference type="PANTHER" id="PTHR43331">
    <property type="entry name" value="HOMOSERINE DEHYDROGENASE"/>
    <property type="match status" value="1"/>
</dbReference>
<evidence type="ECO:0000256" key="4">
    <source>
        <dbReference type="ARBA" id="ARBA00006753"/>
    </source>
</evidence>
<comment type="catalytic activity">
    <reaction evidence="15">
        <text>L-homoserine + NADP(+) = L-aspartate 4-semialdehyde + NADPH + H(+)</text>
        <dbReference type="Rhea" id="RHEA:15761"/>
        <dbReference type="ChEBI" id="CHEBI:15378"/>
        <dbReference type="ChEBI" id="CHEBI:57476"/>
        <dbReference type="ChEBI" id="CHEBI:57783"/>
        <dbReference type="ChEBI" id="CHEBI:58349"/>
        <dbReference type="ChEBI" id="CHEBI:537519"/>
        <dbReference type="EC" id="1.1.1.3"/>
    </reaction>
    <physiologicalReaction direction="right-to-left" evidence="15">
        <dbReference type="Rhea" id="RHEA:15763"/>
    </physiologicalReaction>
</comment>
<comment type="similarity">
    <text evidence="4 19">Belongs to the homoserine dehydrogenase family.</text>
</comment>
<evidence type="ECO:0000259" key="20">
    <source>
        <dbReference type="PROSITE" id="PS51671"/>
    </source>
</evidence>
<evidence type="ECO:0000256" key="16">
    <source>
        <dbReference type="PIRSR" id="PIRSR000098-1"/>
    </source>
</evidence>
<dbReference type="InterPro" id="IPR001342">
    <property type="entry name" value="HDH_cat"/>
</dbReference>
<feature type="binding site" evidence="17">
    <location>
        <begin position="9"/>
        <end position="16"/>
    </location>
    <ligand>
        <name>NADP(+)</name>
        <dbReference type="ChEBI" id="CHEBI:58349"/>
    </ligand>
</feature>
<protein>
    <recommendedName>
        <fullName evidence="6 18">Homoserine dehydrogenase</fullName>
        <ecNumber evidence="5 18">1.1.1.3</ecNumber>
    </recommendedName>
</protein>
<evidence type="ECO:0000256" key="12">
    <source>
        <dbReference type="ARBA" id="ARBA00023027"/>
    </source>
</evidence>
<dbReference type="InterPro" id="IPR036291">
    <property type="entry name" value="NAD(P)-bd_dom_sf"/>
</dbReference>
<evidence type="ECO:0000313" key="22">
    <source>
        <dbReference type="Proteomes" id="UP000287872"/>
    </source>
</evidence>
<evidence type="ECO:0000256" key="8">
    <source>
        <dbReference type="ARBA" id="ARBA00022697"/>
    </source>
</evidence>
<evidence type="ECO:0000256" key="17">
    <source>
        <dbReference type="PIRSR" id="PIRSR000098-2"/>
    </source>
</evidence>
<feature type="domain" description="ACT" evidence="20">
    <location>
        <begin position="350"/>
        <end position="424"/>
    </location>
</feature>
<dbReference type="GO" id="GO:0009088">
    <property type="term" value="P:threonine biosynthetic process"/>
    <property type="evidence" value="ECO:0007669"/>
    <property type="project" value="UniProtKB-UniPathway"/>
</dbReference>
<reference evidence="21 22" key="1">
    <citation type="submission" date="2018-11" db="EMBL/GenBank/DDBJ databases">
        <title>Genome sequencing and assembly of Clostridium tagluense strain A121.</title>
        <authorList>
            <person name="Murakami T."/>
            <person name="Segawa T."/>
            <person name="Shcherbakova V.A."/>
            <person name="Mori H."/>
            <person name="Yoshimura Y."/>
        </authorList>
    </citation>
    <scope>NUCLEOTIDE SEQUENCE [LARGE SCALE GENOMIC DNA]</scope>
    <source>
        <strain evidence="21 22">A121</strain>
    </source>
</reference>
<dbReference type="FunFam" id="3.30.360.10:FF:000005">
    <property type="entry name" value="Homoserine dehydrogenase"/>
    <property type="match status" value="1"/>
</dbReference>
<keyword evidence="8 18" id="KW-0791">Threonine biosynthesis</keyword>
<evidence type="ECO:0000256" key="6">
    <source>
        <dbReference type="ARBA" id="ARBA00013376"/>
    </source>
</evidence>
<evidence type="ECO:0000256" key="19">
    <source>
        <dbReference type="RuleBase" id="RU004171"/>
    </source>
</evidence>
<keyword evidence="12" id="KW-0520">NAD</keyword>
<name>A0A401UK60_9CLOT</name>
<accession>A0A401UK60</accession>
<dbReference type="Proteomes" id="UP000287872">
    <property type="component" value="Unassembled WGS sequence"/>
</dbReference>
<keyword evidence="22" id="KW-1185">Reference proteome</keyword>
<evidence type="ECO:0000313" key="21">
    <source>
        <dbReference type="EMBL" id="GCD09950.1"/>
    </source>
</evidence>
<evidence type="ECO:0000256" key="7">
    <source>
        <dbReference type="ARBA" id="ARBA00022605"/>
    </source>
</evidence>
<dbReference type="Pfam" id="PF03447">
    <property type="entry name" value="NAD_binding_3"/>
    <property type="match status" value="1"/>
</dbReference>
<dbReference type="Gene3D" id="3.40.50.720">
    <property type="entry name" value="NAD(P)-binding Rossmann-like Domain"/>
    <property type="match status" value="1"/>
</dbReference>
<dbReference type="Pfam" id="PF01842">
    <property type="entry name" value="ACT"/>
    <property type="match status" value="1"/>
</dbReference>
<dbReference type="Gene3D" id="3.30.70.260">
    <property type="match status" value="1"/>
</dbReference>
<dbReference type="GO" id="GO:0004412">
    <property type="term" value="F:homoserine dehydrogenase activity"/>
    <property type="evidence" value="ECO:0007669"/>
    <property type="project" value="UniProtKB-EC"/>
</dbReference>
<feature type="binding site" evidence="17">
    <location>
        <position position="190"/>
    </location>
    <ligand>
        <name>L-homoserine</name>
        <dbReference type="ChEBI" id="CHEBI:57476"/>
    </ligand>
</feature>
<dbReference type="EC" id="1.1.1.3" evidence="5 18"/>
<evidence type="ECO:0000256" key="1">
    <source>
        <dbReference type="ARBA" id="ARBA00001920"/>
    </source>
</evidence>
<keyword evidence="14 18" id="KW-0486">Methionine biosynthesis</keyword>
<dbReference type="InterPro" id="IPR019811">
    <property type="entry name" value="HDH_CS"/>
</dbReference>
<dbReference type="GO" id="GO:0046872">
    <property type="term" value="F:metal ion binding"/>
    <property type="evidence" value="ECO:0007669"/>
    <property type="project" value="UniProtKB-KW"/>
</dbReference>
<dbReference type="InterPro" id="IPR002912">
    <property type="entry name" value="ACT_dom"/>
</dbReference>
<evidence type="ECO:0000256" key="2">
    <source>
        <dbReference type="ARBA" id="ARBA00005056"/>
    </source>
</evidence>
<evidence type="ECO:0000256" key="14">
    <source>
        <dbReference type="ARBA" id="ARBA00023167"/>
    </source>
</evidence>
<sequence>MEKVKIAILGFGNVGTGVWKILKENKKEIMKRSNYEIEVAKILVKDINKKRDIAISKEILTDNIDDIINDESIKIVVELIGGRGEAKQYMIRAMKAKKHIVTANKLVIANWSDELFKIAEEEKVLFYYEASVAGGIPIIREINESLTANRIQQIIGIINGTTNYILSKMTNDGIGFEEALKEAQEKGYAEADPTSDVDGYDAVYKLAIMASLSFGTKINHDAIYREGIRSISSLDIEYAKKFGYTIKLLAIAKEENSKLELRVHPTLIPSNHPMANVNDVFNAIMIKGNAVGELMLYGRGAGDLPTGSAVVGDIISILRNNVKPADISEVSEESNFKEIKKPEENEAEFYIRLNVKDRAGVLGDTAKIFGENNVSIISMTQDVSREDDVPLAFITHKSTEKNIRNSLEKIKSLENVNRVESIIRIESFN</sequence>
<evidence type="ECO:0000256" key="3">
    <source>
        <dbReference type="ARBA" id="ARBA00005062"/>
    </source>
</evidence>
<dbReference type="Pfam" id="PF00742">
    <property type="entry name" value="Homoserine_dh"/>
    <property type="match status" value="1"/>
</dbReference>
<keyword evidence="13" id="KW-0915">Sodium</keyword>
<keyword evidence="7 18" id="KW-0028">Amino-acid biosynthesis</keyword>